<accession>A0A9Q1CF45</accession>
<dbReference type="AlphaFoldDB" id="A0A9Q1CF45"/>
<evidence type="ECO:0000256" key="2">
    <source>
        <dbReference type="SAM" id="MobiDB-lite"/>
    </source>
</evidence>
<dbReference type="Pfam" id="PF02330">
    <property type="entry name" value="MAM33"/>
    <property type="match status" value="1"/>
</dbReference>
<dbReference type="EMBL" id="JAIZAY010000004">
    <property type="protein sequence ID" value="KAJ8044192.1"/>
    <property type="molecule type" value="Genomic_DNA"/>
</dbReference>
<dbReference type="SUPFAM" id="SSF54529">
    <property type="entry name" value="Mitochondrial glycoprotein MAM33-like"/>
    <property type="match status" value="1"/>
</dbReference>
<dbReference type="GO" id="GO:0042256">
    <property type="term" value="P:cytosolic ribosome assembly"/>
    <property type="evidence" value="ECO:0007669"/>
    <property type="project" value="TreeGrafter"/>
</dbReference>
<dbReference type="InterPro" id="IPR036561">
    <property type="entry name" value="MAM33_sf"/>
</dbReference>
<evidence type="ECO:0000256" key="1">
    <source>
        <dbReference type="ARBA" id="ARBA00005457"/>
    </source>
</evidence>
<evidence type="ECO:0000313" key="4">
    <source>
        <dbReference type="Proteomes" id="UP001152320"/>
    </source>
</evidence>
<reference evidence="3" key="1">
    <citation type="submission" date="2021-10" db="EMBL/GenBank/DDBJ databases">
        <title>Tropical sea cucumber genome reveals ecological adaptation and Cuvierian tubules defense mechanism.</title>
        <authorList>
            <person name="Chen T."/>
        </authorList>
    </citation>
    <scope>NUCLEOTIDE SEQUENCE</scope>
    <source>
        <strain evidence="3">Nanhai2018</strain>
        <tissue evidence="3">Muscle</tissue>
    </source>
</reference>
<dbReference type="PANTHER" id="PTHR10826">
    <property type="entry name" value="COMPLEMENT COMPONENT 1"/>
    <property type="match status" value="1"/>
</dbReference>
<dbReference type="OrthoDB" id="278212at2759"/>
<sequence>MAFSSISARAGRIFAQTAAFARPLEVVKVASPILNQANRTLARSVWHLSSNKDRLGGNDVSGHSVVGNATRSVKWPSKTCTCGCAGLHTEADQQLSIFLAKEIEIEKNSQKNPKLPEIPGFSVSTDGAQVTLTKEGLKDETVKVIFNVNHSVEFEEGAAESDVDEKKDTDMPEGQMRSYPDFRVELKKTGKPTIAVQCSFTTDDDFNPEDMPEEEPDEDLFLIDEVYMYTSEASEKTYRVGSEVMQGEMYDHLLAFLESRGVDNGFVEKLADLASSYEHSFFIKFLETLQDSIKG</sequence>
<evidence type="ECO:0000313" key="3">
    <source>
        <dbReference type="EMBL" id="KAJ8044192.1"/>
    </source>
</evidence>
<comment type="caution">
    <text evidence="3">The sequence shown here is derived from an EMBL/GenBank/DDBJ whole genome shotgun (WGS) entry which is preliminary data.</text>
</comment>
<comment type="similarity">
    <text evidence="1">Belongs to the MAM33 family.</text>
</comment>
<organism evidence="3 4">
    <name type="scientific">Holothuria leucospilota</name>
    <name type="common">Black long sea cucumber</name>
    <name type="synonym">Mertensiothuria leucospilota</name>
    <dbReference type="NCBI Taxonomy" id="206669"/>
    <lineage>
        <taxon>Eukaryota</taxon>
        <taxon>Metazoa</taxon>
        <taxon>Echinodermata</taxon>
        <taxon>Eleutherozoa</taxon>
        <taxon>Echinozoa</taxon>
        <taxon>Holothuroidea</taxon>
        <taxon>Aspidochirotacea</taxon>
        <taxon>Aspidochirotida</taxon>
        <taxon>Holothuriidae</taxon>
        <taxon>Holothuria</taxon>
    </lineage>
</organism>
<dbReference type="Proteomes" id="UP001152320">
    <property type="component" value="Chromosome 4"/>
</dbReference>
<name>A0A9Q1CF45_HOLLE</name>
<dbReference type="InterPro" id="IPR003428">
    <property type="entry name" value="MAM33"/>
</dbReference>
<proteinExistence type="inferred from homology"/>
<gene>
    <name evidence="3" type="ORF">HOLleu_11581</name>
</gene>
<dbReference type="PANTHER" id="PTHR10826:SF1">
    <property type="entry name" value="COMPLEMENT COMPONENT 1 Q SUBCOMPONENT-BINDING PROTEIN, MITOCHONDRIAL"/>
    <property type="match status" value="1"/>
</dbReference>
<dbReference type="Gene3D" id="3.10.280.10">
    <property type="entry name" value="Mitochondrial glycoprotein"/>
    <property type="match status" value="1"/>
</dbReference>
<protein>
    <submittedName>
        <fullName evidence="3">Complement component 1 Q subcomponent-binding protein, mitochondrial</fullName>
    </submittedName>
</protein>
<feature type="region of interest" description="Disordered" evidence="2">
    <location>
        <begin position="156"/>
        <end position="176"/>
    </location>
</feature>
<dbReference type="GO" id="GO:0005759">
    <property type="term" value="C:mitochondrial matrix"/>
    <property type="evidence" value="ECO:0007669"/>
    <property type="project" value="InterPro"/>
</dbReference>
<keyword evidence="4" id="KW-1185">Reference proteome</keyword>